<sequence length="136" mass="15907">MLYFWRKVDDTKELWSRFLQPQNGNSGTLFETSRLDHAQHIRHLVVSERWLLFASVSAKITNLESFVIIECFSGRTYPDGKSAIDETPSEVTMPATVFDITPHKKTSKLYRRRVALQSQLCWQLVFNNPRLRSVEF</sequence>
<name>A0A9P5RV66_9FUNG</name>
<keyword evidence="2" id="KW-1185">Reference proteome</keyword>
<accession>A0A9P5RV66</accession>
<gene>
    <name evidence="1" type="ORF">BG015_009944</name>
</gene>
<dbReference type="Proteomes" id="UP000748756">
    <property type="component" value="Unassembled WGS sequence"/>
</dbReference>
<evidence type="ECO:0000313" key="1">
    <source>
        <dbReference type="EMBL" id="KAF9148322.1"/>
    </source>
</evidence>
<organism evidence="1 2">
    <name type="scientific">Linnemannia schmuckeri</name>
    <dbReference type="NCBI Taxonomy" id="64567"/>
    <lineage>
        <taxon>Eukaryota</taxon>
        <taxon>Fungi</taxon>
        <taxon>Fungi incertae sedis</taxon>
        <taxon>Mucoromycota</taxon>
        <taxon>Mortierellomycotina</taxon>
        <taxon>Mortierellomycetes</taxon>
        <taxon>Mortierellales</taxon>
        <taxon>Mortierellaceae</taxon>
        <taxon>Linnemannia</taxon>
    </lineage>
</organism>
<dbReference type="EMBL" id="JAAAUQ010000677">
    <property type="protein sequence ID" value="KAF9148322.1"/>
    <property type="molecule type" value="Genomic_DNA"/>
</dbReference>
<evidence type="ECO:0000313" key="2">
    <source>
        <dbReference type="Proteomes" id="UP000748756"/>
    </source>
</evidence>
<dbReference type="AlphaFoldDB" id="A0A9P5RV66"/>
<dbReference type="OrthoDB" id="10531493at2759"/>
<comment type="caution">
    <text evidence="1">The sequence shown here is derived from an EMBL/GenBank/DDBJ whole genome shotgun (WGS) entry which is preliminary data.</text>
</comment>
<protein>
    <submittedName>
        <fullName evidence="1">Uncharacterized protein</fullName>
    </submittedName>
</protein>
<proteinExistence type="predicted"/>
<reference evidence="1" key="1">
    <citation type="journal article" date="2020" name="Fungal Divers.">
        <title>Resolving the Mortierellaceae phylogeny through synthesis of multi-gene phylogenetics and phylogenomics.</title>
        <authorList>
            <person name="Vandepol N."/>
            <person name="Liber J."/>
            <person name="Desiro A."/>
            <person name="Na H."/>
            <person name="Kennedy M."/>
            <person name="Barry K."/>
            <person name="Grigoriev I.V."/>
            <person name="Miller A.N."/>
            <person name="O'Donnell K."/>
            <person name="Stajich J.E."/>
            <person name="Bonito G."/>
        </authorList>
    </citation>
    <scope>NUCLEOTIDE SEQUENCE</scope>
    <source>
        <strain evidence="1">NRRL 6426</strain>
    </source>
</reference>